<keyword evidence="1" id="KW-0812">Transmembrane</keyword>
<gene>
    <name evidence="2" type="ORF">MEDL_28977</name>
</gene>
<keyword evidence="1" id="KW-0472">Membrane</keyword>
<sequence length="151" mass="16429">MSIKFAEKIQVFMMAVKLVAAVIIVAGGCYSLSQGDTETLASGFEGTSTDTAMLVLSFYNGLWAYDGWLSYVAARDGHLPSGISFLHVQRHTPIPSMIFTVPLFIPIVVILLSTFLVLVPLIYLPKPEFSDSTDAETFSGSAAFSRKKLLD</sequence>
<dbReference type="AlphaFoldDB" id="A0A8S3S3G1"/>
<evidence type="ECO:0000313" key="3">
    <source>
        <dbReference type="Proteomes" id="UP000683360"/>
    </source>
</evidence>
<protein>
    <submittedName>
        <fullName evidence="2">SLC7A9_15</fullName>
    </submittedName>
</protein>
<dbReference type="PANTHER" id="PTHR11785:SF512">
    <property type="entry name" value="SOBREMESA, ISOFORM B"/>
    <property type="match status" value="1"/>
</dbReference>
<dbReference type="Proteomes" id="UP000683360">
    <property type="component" value="Unassembled WGS sequence"/>
</dbReference>
<accession>A0A8S3S3G1</accession>
<keyword evidence="1" id="KW-1133">Transmembrane helix</keyword>
<dbReference type="InterPro" id="IPR050598">
    <property type="entry name" value="AminoAcid_Transporter"/>
</dbReference>
<feature type="transmembrane region" description="Helical" evidence="1">
    <location>
        <begin position="94"/>
        <end position="123"/>
    </location>
</feature>
<feature type="transmembrane region" description="Helical" evidence="1">
    <location>
        <begin position="12"/>
        <end position="33"/>
    </location>
</feature>
<comment type="caution">
    <text evidence="2">The sequence shown here is derived from an EMBL/GenBank/DDBJ whole genome shotgun (WGS) entry which is preliminary data.</text>
</comment>
<dbReference type="EMBL" id="CAJPWZ010001436">
    <property type="protein sequence ID" value="CAG2215163.1"/>
    <property type="molecule type" value="Genomic_DNA"/>
</dbReference>
<dbReference type="GO" id="GO:0015179">
    <property type="term" value="F:L-amino acid transmembrane transporter activity"/>
    <property type="evidence" value="ECO:0007669"/>
    <property type="project" value="TreeGrafter"/>
</dbReference>
<proteinExistence type="predicted"/>
<dbReference type="PROSITE" id="PS51257">
    <property type="entry name" value="PROKAR_LIPOPROTEIN"/>
    <property type="match status" value="1"/>
</dbReference>
<dbReference type="PANTHER" id="PTHR11785">
    <property type="entry name" value="AMINO ACID TRANSPORTER"/>
    <property type="match status" value="1"/>
</dbReference>
<name>A0A8S3S3G1_MYTED</name>
<keyword evidence="3" id="KW-1185">Reference proteome</keyword>
<evidence type="ECO:0000256" key="1">
    <source>
        <dbReference type="SAM" id="Phobius"/>
    </source>
</evidence>
<dbReference type="Gene3D" id="1.20.1740.10">
    <property type="entry name" value="Amino acid/polyamine transporter I"/>
    <property type="match status" value="1"/>
</dbReference>
<reference evidence="2" key="1">
    <citation type="submission" date="2021-03" db="EMBL/GenBank/DDBJ databases">
        <authorList>
            <person name="Bekaert M."/>
        </authorList>
    </citation>
    <scope>NUCLEOTIDE SEQUENCE</scope>
</reference>
<dbReference type="OrthoDB" id="5982228at2759"/>
<organism evidence="2 3">
    <name type="scientific">Mytilus edulis</name>
    <name type="common">Blue mussel</name>
    <dbReference type="NCBI Taxonomy" id="6550"/>
    <lineage>
        <taxon>Eukaryota</taxon>
        <taxon>Metazoa</taxon>
        <taxon>Spiralia</taxon>
        <taxon>Lophotrochozoa</taxon>
        <taxon>Mollusca</taxon>
        <taxon>Bivalvia</taxon>
        <taxon>Autobranchia</taxon>
        <taxon>Pteriomorphia</taxon>
        <taxon>Mytilida</taxon>
        <taxon>Mytiloidea</taxon>
        <taxon>Mytilidae</taxon>
        <taxon>Mytilinae</taxon>
        <taxon>Mytilus</taxon>
    </lineage>
</organism>
<evidence type="ECO:0000313" key="2">
    <source>
        <dbReference type="EMBL" id="CAG2215163.1"/>
    </source>
</evidence>